<reference evidence="5" key="1">
    <citation type="journal article" date="2021" name="Microorganisms">
        <title>The Ever-Expanding Pseudomonas Genus: Description of 43 New Species and Partition of the Pseudomonas putida Group.</title>
        <authorList>
            <person name="Girard L."/>
            <person name="Lood C."/>
            <person name="Hofte M."/>
            <person name="Vandamme P."/>
            <person name="Rokni-Zadeh H."/>
            <person name="van Noort V."/>
            <person name="Lavigne R."/>
            <person name="De Mot R."/>
        </authorList>
    </citation>
    <scope>NUCLEOTIDE SEQUENCE</scope>
    <source>
        <strain evidence="5">COW40</strain>
    </source>
</reference>
<dbReference type="InterPro" id="IPR051821">
    <property type="entry name" value="Asp/Asn_beta-hydroxylase"/>
</dbReference>
<sequence length="223" mass="25782">MNTGAFLIKKDFFIEDEIKEIASLAVSIEQEKTNVHGEGKYKDIQWHKVDLTPEAHPFVARIYEFLGAEKNGICVFYYLSPGAVLHPHRDLTGASSNARLRFHVPIITHDNIFFNVSRERVVMSPGELWALDTSFLHEVRNEGDSTRVHIVIECQVNEAVKRHLPVKNLSGRLHDVYFVLILGLSFMKSLLVNIWKDPKYFWAQMQMLKKFVGWRVFGKKDVK</sequence>
<evidence type="ECO:0000256" key="1">
    <source>
        <dbReference type="ARBA" id="ARBA00007730"/>
    </source>
</evidence>
<keyword evidence="3" id="KW-0472">Membrane</keyword>
<proteinExistence type="inferred from homology"/>
<keyword evidence="3" id="KW-0812">Transmembrane</keyword>
<dbReference type="PANTHER" id="PTHR46332">
    <property type="entry name" value="ASPARTATE BETA-HYDROXYLASE DOMAIN-CONTAINING PROTEIN 2"/>
    <property type="match status" value="1"/>
</dbReference>
<accession>A0ABX8N9W7</accession>
<evidence type="ECO:0000313" key="6">
    <source>
        <dbReference type="Proteomes" id="UP001046350"/>
    </source>
</evidence>
<evidence type="ECO:0000256" key="3">
    <source>
        <dbReference type="SAM" id="Phobius"/>
    </source>
</evidence>
<feature type="domain" description="Aspartyl/asparaginy/proline hydroxylase" evidence="4">
    <location>
        <begin position="46"/>
        <end position="154"/>
    </location>
</feature>
<gene>
    <name evidence="5" type="ORF">KSS94_08080</name>
</gene>
<protein>
    <submittedName>
        <fullName evidence="5">Aspartyl/asparaginyl beta-hydroxylase domain-containing protein</fullName>
    </submittedName>
</protein>
<keyword evidence="6" id="KW-1185">Reference proteome</keyword>
<organism evidence="5 6">
    <name type="scientific">Pseudomonas fakonensis</name>
    <dbReference type="NCBI Taxonomy" id="2842355"/>
    <lineage>
        <taxon>Bacteria</taxon>
        <taxon>Pseudomonadati</taxon>
        <taxon>Pseudomonadota</taxon>
        <taxon>Gammaproteobacteria</taxon>
        <taxon>Pseudomonadales</taxon>
        <taxon>Pseudomonadaceae</taxon>
        <taxon>Pseudomonas</taxon>
    </lineage>
</organism>
<evidence type="ECO:0000313" key="5">
    <source>
        <dbReference type="EMBL" id="QXH53062.1"/>
    </source>
</evidence>
<dbReference type="EMBL" id="CP077076">
    <property type="protein sequence ID" value="QXH53062.1"/>
    <property type="molecule type" value="Genomic_DNA"/>
</dbReference>
<keyword evidence="2" id="KW-0560">Oxidoreductase</keyword>
<comment type="similarity">
    <text evidence="1">Belongs to the aspartyl/asparaginyl beta-hydroxylase family.</text>
</comment>
<name>A0ABX8N9W7_9PSED</name>
<feature type="transmembrane region" description="Helical" evidence="3">
    <location>
        <begin position="176"/>
        <end position="195"/>
    </location>
</feature>
<dbReference type="RefSeq" id="WP_217842477.1">
    <property type="nucleotide sequence ID" value="NZ_CP077076.1"/>
</dbReference>
<keyword evidence="3" id="KW-1133">Transmembrane helix</keyword>
<dbReference type="Pfam" id="PF05118">
    <property type="entry name" value="Asp_Arg_Hydrox"/>
    <property type="match status" value="1"/>
</dbReference>
<dbReference type="PANTHER" id="PTHR46332:SF5">
    <property type="entry name" value="ASPARTATE BETA-HYDROXYLASE DOMAIN CONTAINING 2"/>
    <property type="match status" value="1"/>
</dbReference>
<evidence type="ECO:0000256" key="2">
    <source>
        <dbReference type="ARBA" id="ARBA00023002"/>
    </source>
</evidence>
<dbReference type="Proteomes" id="UP001046350">
    <property type="component" value="Chromosome"/>
</dbReference>
<dbReference type="InterPro" id="IPR007803">
    <property type="entry name" value="Asp/Arg/Pro-Hydrxlase"/>
</dbReference>
<evidence type="ECO:0000259" key="4">
    <source>
        <dbReference type="Pfam" id="PF05118"/>
    </source>
</evidence>